<feature type="domain" description="DNA2/NAM7 helicase-like C-terminal" evidence="5">
    <location>
        <begin position="183"/>
        <end position="292"/>
    </location>
</feature>
<dbReference type="GO" id="GO:0043139">
    <property type="term" value="F:5'-3' DNA helicase activity"/>
    <property type="evidence" value="ECO:0007669"/>
    <property type="project" value="TreeGrafter"/>
</dbReference>
<accession>A0A3P8G9P4</accession>
<keyword evidence="4" id="KW-0067">ATP-binding</keyword>
<dbReference type="OrthoDB" id="5856787at2759"/>
<name>A0A183GXJ7_HELPZ</name>
<feature type="domain" description="DNA2/NAM7 helicase-like C-terminal" evidence="5">
    <location>
        <begin position="295"/>
        <end position="353"/>
    </location>
</feature>
<dbReference type="WBParaSite" id="HPBE_0002741701-mRNA-1">
    <property type="protein sequence ID" value="HPBE_0002741701-mRNA-1"/>
    <property type="gene ID" value="HPBE_0002741701"/>
</dbReference>
<dbReference type="CDD" id="cd18808">
    <property type="entry name" value="SF1_C_Upf1"/>
    <property type="match status" value="1"/>
</dbReference>
<evidence type="ECO:0000313" key="8">
    <source>
        <dbReference type="WBParaSite" id="HPBE_0002741701-mRNA-1"/>
    </source>
</evidence>
<accession>A0A183GXJ7</accession>
<dbReference type="InterPro" id="IPR050534">
    <property type="entry name" value="Coronavir_polyprotein_1ab"/>
</dbReference>
<reference evidence="6 7" key="1">
    <citation type="submission" date="2018-11" db="EMBL/GenBank/DDBJ databases">
        <authorList>
            <consortium name="Pathogen Informatics"/>
        </authorList>
    </citation>
    <scope>NUCLEOTIDE SEQUENCE [LARGE SCALE GENOMIC DNA]</scope>
</reference>
<evidence type="ECO:0000256" key="1">
    <source>
        <dbReference type="ARBA" id="ARBA00022741"/>
    </source>
</evidence>
<keyword evidence="3" id="KW-0347">Helicase</keyword>
<dbReference type="Proteomes" id="UP000050761">
    <property type="component" value="Unassembled WGS sequence"/>
</dbReference>
<gene>
    <name evidence="6" type="ORF">HPBE_LOCUS27416</name>
</gene>
<dbReference type="SUPFAM" id="SSF52540">
    <property type="entry name" value="P-loop containing nucleoside triphosphate hydrolases"/>
    <property type="match status" value="1"/>
</dbReference>
<evidence type="ECO:0000313" key="6">
    <source>
        <dbReference type="EMBL" id="VDP63665.1"/>
    </source>
</evidence>
<proteinExistence type="predicted"/>
<evidence type="ECO:0000313" key="7">
    <source>
        <dbReference type="Proteomes" id="UP000050761"/>
    </source>
</evidence>
<dbReference type="InterPro" id="IPR041679">
    <property type="entry name" value="DNA2/NAM7-like_C"/>
</dbReference>
<evidence type="ECO:0000259" key="5">
    <source>
        <dbReference type="Pfam" id="PF13087"/>
    </source>
</evidence>
<organism evidence="7 8">
    <name type="scientific">Heligmosomoides polygyrus</name>
    <name type="common">Parasitic roundworm</name>
    <dbReference type="NCBI Taxonomy" id="6339"/>
    <lineage>
        <taxon>Eukaryota</taxon>
        <taxon>Metazoa</taxon>
        <taxon>Ecdysozoa</taxon>
        <taxon>Nematoda</taxon>
        <taxon>Chromadorea</taxon>
        <taxon>Rhabditida</taxon>
        <taxon>Rhabditina</taxon>
        <taxon>Rhabditomorpha</taxon>
        <taxon>Strongyloidea</taxon>
        <taxon>Heligmosomidae</taxon>
        <taxon>Heligmosomoides</taxon>
    </lineage>
</organism>
<dbReference type="EMBL" id="UZAH01043776">
    <property type="protein sequence ID" value="VDP63665.1"/>
    <property type="molecule type" value="Genomic_DNA"/>
</dbReference>
<dbReference type="GO" id="GO:0016787">
    <property type="term" value="F:hydrolase activity"/>
    <property type="evidence" value="ECO:0007669"/>
    <property type="project" value="UniProtKB-KW"/>
</dbReference>
<dbReference type="InterPro" id="IPR047187">
    <property type="entry name" value="SF1_C_Upf1"/>
</dbReference>
<dbReference type="InterPro" id="IPR027417">
    <property type="entry name" value="P-loop_NTPase"/>
</dbReference>
<keyword evidence="2" id="KW-0378">Hydrolase</keyword>
<dbReference type="PANTHER" id="PTHR43788:SF16">
    <property type="entry name" value="HELICASE WITH ZINC FINGER 2"/>
    <property type="match status" value="1"/>
</dbReference>
<dbReference type="PANTHER" id="PTHR43788">
    <property type="entry name" value="DNA2/NAM7 HELICASE FAMILY MEMBER"/>
    <property type="match status" value="1"/>
</dbReference>
<dbReference type="Gene3D" id="3.40.50.300">
    <property type="entry name" value="P-loop containing nucleotide triphosphate hydrolases"/>
    <property type="match status" value="3"/>
</dbReference>
<keyword evidence="7" id="KW-1185">Reference proteome</keyword>
<evidence type="ECO:0000256" key="4">
    <source>
        <dbReference type="ARBA" id="ARBA00022840"/>
    </source>
</evidence>
<protein>
    <submittedName>
        <fullName evidence="8">AAA_12 domain-containing protein</fullName>
    </submittedName>
</protein>
<dbReference type="Pfam" id="PF13087">
    <property type="entry name" value="AAA_12"/>
    <property type="match status" value="2"/>
</dbReference>
<evidence type="ECO:0000256" key="3">
    <source>
        <dbReference type="ARBA" id="ARBA00022806"/>
    </source>
</evidence>
<evidence type="ECO:0000256" key="2">
    <source>
        <dbReference type="ARBA" id="ARBA00022801"/>
    </source>
</evidence>
<sequence>MRPVRYVSELLAQDAFHSGPHDMATLMENLHSTHKDSMSEKDLDAFTKFAKHRNALREFMFTGVEKDVAAREHKQLLFLEYHASQRIKILARAFLKIYNPNVFLCTISSAINLTVKNGLWRRPSRQWSSVLLDEASMIPEATLIALCSRFQQARYTLVGDSKQLPPPFAVGVRDVPKAVALCSQSVLDVAHRMGNAPVSKVSTVCRPHAGLMMINSEFFYDNKLKCGTPTSSRQNLLPRLKMPNSEVPFVFLNVIGHSVKSVTGSHSNEIEAKAVRVLVCLLKAKGIPAEDILDTQVSVATVDSTQGCERSILIVCTTRTHIDRNFNHTFFADPKRLNVALSRARDGLFLLGCIPDLQVIPLYERITTWCRFRKLLAEMHFFAKYGLAPAPHPSLKA</sequence>
<reference evidence="8" key="2">
    <citation type="submission" date="2019-09" db="UniProtKB">
        <authorList>
            <consortium name="WormBaseParasite"/>
        </authorList>
    </citation>
    <scope>IDENTIFICATION</scope>
</reference>
<dbReference type="AlphaFoldDB" id="A0A183GXJ7"/>
<keyword evidence="1" id="KW-0547">Nucleotide-binding</keyword>
<dbReference type="GO" id="GO:0005524">
    <property type="term" value="F:ATP binding"/>
    <property type="evidence" value="ECO:0007669"/>
    <property type="project" value="UniProtKB-KW"/>
</dbReference>